<dbReference type="InParanoid" id="A0A1I1Y5H3"/>
<dbReference type="GO" id="GO:0000028">
    <property type="term" value="P:ribosomal small subunit assembly"/>
    <property type="evidence" value="ECO:0007669"/>
    <property type="project" value="TreeGrafter"/>
</dbReference>
<dbReference type="SUPFAM" id="SSF75420">
    <property type="entry name" value="YhbC-like, N-terminal domain"/>
    <property type="match status" value="1"/>
</dbReference>
<dbReference type="STRING" id="385682.SAMN05444380_10783"/>
<dbReference type="Proteomes" id="UP000181976">
    <property type="component" value="Unassembled WGS sequence"/>
</dbReference>
<evidence type="ECO:0000259" key="4">
    <source>
        <dbReference type="Pfam" id="PF02576"/>
    </source>
</evidence>
<dbReference type="GO" id="GO:0006412">
    <property type="term" value="P:translation"/>
    <property type="evidence" value="ECO:0007669"/>
    <property type="project" value="TreeGrafter"/>
</dbReference>
<protein>
    <recommendedName>
        <fullName evidence="3">Ribosome maturation factor RimP</fullName>
    </recommendedName>
</protein>
<dbReference type="InterPro" id="IPR028989">
    <property type="entry name" value="RimP_N"/>
</dbReference>
<dbReference type="AlphaFoldDB" id="A0A1I1Y5H3"/>
<gene>
    <name evidence="3" type="primary">rimP</name>
    <name evidence="5" type="ORF">SAMN05444380_10783</name>
</gene>
<evidence type="ECO:0000313" key="5">
    <source>
        <dbReference type="EMBL" id="SFE14841.1"/>
    </source>
</evidence>
<dbReference type="PANTHER" id="PTHR33867:SF1">
    <property type="entry name" value="RIBOSOME MATURATION FACTOR RIMP"/>
    <property type="match status" value="1"/>
</dbReference>
<evidence type="ECO:0000313" key="6">
    <source>
        <dbReference type="Proteomes" id="UP000181976"/>
    </source>
</evidence>
<evidence type="ECO:0000256" key="2">
    <source>
        <dbReference type="ARBA" id="ARBA00022517"/>
    </source>
</evidence>
<sequence length="154" mass="17744">MITKEQIIDIIGPKIKEDGAFIVDVTVKPDNRIEVLVDSHDGVSISYCGELSRFIENNLDREVEDFALEVSSPGIGHPFKVKEQFIKCVNRPVEVLTSEGERFTGLLKEVREDTFVIEEEKKVKIEGKKKKELQKFSYEFNFDQVKRVIELLKL</sequence>
<reference evidence="5 6" key="1">
    <citation type="submission" date="2016-10" db="EMBL/GenBank/DDBJ databases">
        <authorList>
            <person name="de Groot N.N."/>
        </authorList>
    </citation>
    <scope>NUCLEOTIDE SEQUENCE [LARGE SCALE GENOMIC DNA]</scope>
    <source>
        <strain evidence="5 6">DSM 19012</strain>
    </source>
</reference>
<dbReference type="Gene3D" id="3.30.300.70">
    <property type="entry name" value="RimP-like superfamily, N-terminal"/>
    <property type="match status" value="1"/>
</dbReference>
<proteinExistence type="inferred from homology"/>
<dbReference type="GO" id="GO:0005829">
    <property type="term" value="C:cytosol"/>
    <property type="evidence" value="ECO:0007669"/>
    <property type="project" value="TreeGrafter"/>
</dbReference>
<evidence type="ECO:0000256" key="1">
    <source>
        <dbReference type="ARBA" id="ARBA00022490"/>
    </source>
</evidence>
<dbReference type="RefSeq" id="WP_010526201.1">
    <property type="nucleotide sequence ID" value="NZ_AFSL01000006.1"/>
</dbReference>
<dbReference type="EMBL" id="FONA01000007">
    <property type="protein sequence ID" value="SFE14841.1"/>
    <property type="molecule type" value="Genomic_DNA"/>
</dbReference>
<dbReference type="OrthoDB" id="9789702at2"/>
<dbReference type="FunCoup" id="A0A1I1Y5H3">
    <property type="interactions" value="289"/>
</dbReference>
<name>A0A1I1Y5H3_9BACT</name>
<keyword evidence="2 3" id="KW-0690">Ribosome biogenesis</keyword>
<dbReference type="PANTHER" id="PTHR33867">
    <property type="entry name" value="RIBOSOME MATURATION FACTOR RIMP"/>
    <property type="match status" value="1"/>
</dbReference>
<dbReference type="InterPro" id="IPR003728">
    <property type="entry name" value="Ribosome_maturation_RimP"/>
</dbReference>
<dbReference type="eggNOG" id="COG0779">
    <property type="taxonomic scope" value="Bacteria"/>
</dbReference>
<dbReference type="HAMAP" id="MF_01077">
    <property type="entry name" value="RimP"/>
    <property type="match status" value="1"/>
</dbReference>
<keyword evidence="6" id="KW-1185">Reference proteome</keyword>
<dbReference type="Pfam" id="PF02576">
    <property type="entry name" value="RimP_N"/>
    <property type="match status" value="1"/>
</dbReference>
<comment type="similarity">
    <text evidence="3">Belongs to the RimP family.</text>
</comment>
<organism evidence="5 6">
    <name type="scientific">Thermophagus xiamenensis</name>
    <dbReference type="NCBI Taxonomy" id="385682"/>
    <lineage>
        <taxon>Bacteria</taxon>
        <taxon>Pseudomonadati</taxon>
        <taxon>Bacteroidota</taxon>
        <taxon>Bacteroidia</taxon>
        <taxon>Marinilabiliales</taxon>
        <taxon>Marinilabiliaceae</taxon>
        <taxon>Thermophagus</taxon>
    </lineage>
</organism>
<dbReference type="NCBIfam" id="NF002531">
    <property type="entry name" value="PRK02001.1"/>
    <property type="match status" value="1"/>
</dbReference>
<evidence type="ECO:0000256" key="3">
    <source>
        <dbReference type="HAMAP-Rule" id="MF_01077"/>
    </source>
</evidence>
<comment type="function">
    <text evidence="3">Required for maturation of 30S ribosomal subunits.</text>
</comment>
<comment type="subcellular location">
    <subcellularLocation>
        <location evidence="3">Cytoplasm</location>
    </subcellularLocation>
</comment>
<keyword evidence="1 3" id="KW-0963">Cytoplasm</keyword>
<accession>A0A1I1Y5H3</accession>
<feature type="domain" description="Ribosome maturation factor RimP N-terminal" evidence="4">
    <location>
        <begin position="10"/>
        <end position="75"/>
    </location>
</feature>
<dbReference type="InterPro" id="IPR035956">
    <property type="entry name" value="RimP_N_sf"/>
</dbReference>